<protein>
    <submittedName>
        <fullName evidence="5">Fructuronate reductase/mannitol 2-dehydrogenase</fullName>
    </submittedName>
</protein>
<dbReference type="OrthoDB" id="271711at2"/>
<dbReference type="Pfam" id="PF01232">
    <property type="entry name" value="Mannitol_dh"/>
    <property type="match status" value="1"/>
</dbReference>
<accession>A0A561WBE0</accession>
<evidence type="ECO:0000256" key="1">
    <source>
        <dbReference type="ARBA" id="ARBA00023002"/>
    </source>
</evidence>
<evidence type="ECO:0000259" key="4">
    <source>
        <dbReference type="Pfam" id="PF08125"/>
    </source>
</evidence>
<dbReference type="SUPFAM" id="SSF48179">
    <property type="entry name" value="6-phosphogluconate dehydrogenase C-terminal domain-like"/>
    <property type="match status" value="1"/>
</dbReference>
<dbReference type="InterPro" id="IPR013118">
    <property type="entry name" value="Mannitol_DH_C"/>
</dbReference>
<dbReference type="RefSeq" id="WP_122979828.1">
    <property type="nucleotide sequence ID" value="NZ_BOMX01000116.1"/>
</dbReference>
<reference evidence="5 6" key="1">
    <citation type="submission" date="2019-06" db="EMBL/GenBank/DDBJ databases">
        <title>Sequencing the genomes of 1000 actinobacteria strains.</title>
        <authorList>
            <person name="Klenk H.-P."/>
        </authorList>
    </citation>
    <scope>NUCLEOTIDE SEQUENCE [LARGE SCALE GENOMIC DNA]</scope>
    <source>
        <strain evidence="5 6">DSM 43866</strain>
    </source>
</reference>
<comment type="caution">
    <text evidence="5">The sequence shown here is derived from an EMBL/GenBank/DDBJ whole genome shotgun (WGS) entry which is preliminary data.</text>
</comment>
<dbReference type="GO" id="GO:0008926">
    <property type="term" value="F:mannitol-1-phosphate 5-dehydrogenase activity"/>
    <property type="evidence" value="ECO:0007669"/>
    <property type="project" value="UniProtKB-EC"/>
</dbReference>
<dbReference type="Gene3D" id="1.10.1040.10">
    <property type="entry name" value="N-(1-d-carboxylethyl)-l-norvaline Dehydrogenase, domain 2"/>
    <property type="match status" value="1"/>
</dbReference>
<dbReference type="InterPro" id="IPR008927">
    <property type="entry name" value="6-PGluconate_DH-like_C_sf"/>
</dbReference>
<gene>
    <name evidence="5" type="ORF">FHX34_103693</name>
</gene>
<dbReference type="AlphaFoldDB" id="A0A561WBE0"/>
<feature type="domain" description="Mannitol dehydrogenase N-terminal" evidence="3">
    <location>
        <begin position="39"/>
        <end position="284"/>
    </location>
</feature>
<evidence type="ECO:0000256" key="2">
    <source>
        <dbReference type="ARBA" id="ARBA00048615"/>
    </source>
</evidence>
<proteinExistence type="predicted"/>
<keyword evidence="6" id="KW-1185">Reference proteome</keyword>
<dbReference type="SUPFAM" id="SSF51735">
    <property type="entry name" value="NAD(P)-binding Rossmann-fold domains"/>
    <property type="match status" value="1"/>
</dbReference>
<dbReference type="InterPro" id="IPR000669">
    <property type="entry name" value="Mannitol_DH"/>
</dbReference>
<organism evidence="5 6">
    <name type="scientific">Actinoplanes teichomyceticus</name>
    <dbReference type="NCBI Taxonomy" id="1867"/>
    <lineage>
        <taxon>Bacteria</taxon>
        <taxon>Bacillati</taxon>
        <taxon>Actinomycetota</taxon>
        <taxon>Actinomycetes</taxon>
        <taxon>Micromonosporales</taxon>
        <taxon>Micromonosporaceae</taxon>
        <taxon>Actinoplanes</taxon>
    </lineage>
</organism>
<keyword evidence="1" id="KW-0560">Oxidoreductase</keyword>
<dbReference type="GO" id="GO:0046029">
    <property type="term" value="F:mannitol dehydrogenase activity"/>
    <property type="evidence" value="ECO:0007669"/>
    <property type="project" value="TreeGrafter"/>
</dbReference>
<dbReference type="InterPro" id="IPR036291">
    <property type="entry name" value="NAD(P)-bd_dom_sf"/>
</dbReference>
<evidence type="ECO:0000259" key="3">
    <source>
        <dbReference type="Pfam" id="PF01232"/>
    </source>
</evidence>
<dbReference type="InterPro" id="IPR013328">
    <property type="entry name" value="6PGD_dom2"/>
</dbReference>
<name>A0A561WBE0_ACTTI</name>
<dbReference type="Pfam" id="PF08125">
    <property type="entry name" value="Mannitol_dh_C"/>
    <property type="match status" value="1"/>
</dbReference>
<comment type="catalytic activity">
    <reaction evidence="2">
        <text>D-mannitol 1-phosphate + NAD(+) = beta-D-fructose 6-phosphate + NADH + H(+)</text>
        <dbReference type="Rhea" id="RHEA:19661"/>
        <dbReference type="ChEBI" id="CHEBI:15378"/>
        <dbReference type="ChEBI" id="CHEBI:57540"/>
        <dbReference type="ChEBI" id="CHEBI:57634"/>
        <dbReference type="ChEBI" id="CHEBI:57945"/>
        <dbReference type="ChEBI" id="CHEBI:61381"/>
        <dbReference type="EC" id="1.1.1.17"/>
    </reaction>
</comment>
<dbReference type="InterPro" id="IPR050988">
    <property type="entry name" value="Mannitol_DH/Oxidoreductase"/>
</dbReference>
<dbReference type="PANTHER" id="PTHR43362">
    <property type="entry name" value="MANNITOL DEHYDROGENASE DSF1-RELATED"/>
    <property type="match status" value="1"/>
</dbReference>
<evidence type="ECO:0000313" key="5">
    <source>
        <dbReference type="EMBL" id="TWG21163.1"/>
    </source>
</evidence>
<dbReference type="PRINTS" id="PR00084">
    <property type="entry name" value="MTLDHDRGNASE"/>
</dbReference>
<dbReference type="Proteomes" id="UP000320239">
    <property type="component" value="Unassembled WGS sequence"/>
</dbReference>
<sequence>MNVTVSAPLGGRPLTDRTLPTFAGRVDVPAYDRAALTPAVVHLGVGGFHRAHQAVYLDELARQGDTGWGEIGVGLCSTTMRDALIPQDCLYTVVQRSRHGDTARAVGSMIGYRYAPADPRAVLDCLADPRIRVVTLTITGDGYHLDDTGRLRTGDPAVRADLADPRHPGTAPGYLVEALDLRRRAGLPAFTVLSCDNLPDNGAATRAAVLDLARLRDDELAAWIETHASFPASMVDRITPQTDDQARRLVADRFGVLDRSPVITEPFIQWIVEDDFCNGRPPLERVGVQFVPDVAPYKLMKTRLLNAGHSALGYLGQLAGGYRTSTDAMANPVIADYLAALMREEIAPLLPPAPGVDPEAYQRTILERFANPRISDQLSRLCGRGSTKMPAYLLPSLISARREGKPALLLTLAVAGWFCYLRGYDLTGAPIEVRDARRDALQPLAVAGGTDPRPLLADRSLFGPLSDDDDFVTMLEYALHDLELYGPAATICDYLAAELLPGQDRAHTTAAHDPAWAATAGRDPDRAVA</sequence>
<dbReference type="Gene3D" id="3.40.50.720">
    <property type="entry name" value="NAD(P)-binding Rossmann-like Domain"/>
    <property type="match status" value="1"/>
</dbReference>
<feature type="domain" description="Mannitol dehydrogenase C-terminal" evidence="4">
    <location>
        <begin position="293"/>
        <end position="481"/>
    </location>
</feature>
<dbReference type="EMBL" id="VIWY01000003">
    <property type="protein sequence ID" value="TWG21163.1"/>
    <property type="molecule type" value="Genomic_DNA"/>
</dbReference>
<dbReference type="InterPro" id="IPR013131">
    <property type="entry name" value="Mannitol_DH_N"/>
</dbReference>
<evidence type="ECO:0000313" key="6">
    <source>
        <dbReference type="Proteomes" id="UP000320239"/>
    </source>
</evidence>
<dbReference type="PANTHER" id="PTHR43362:SF1">
    <property type="entry name" value="MANNITOL DEHYDROGENASE 2-RELATED"/>
    <property type="match status" value="1"/>
</dbReference>